<keyword evidence="11" id="KW-1185">Reference proteome</keyword>
<dbReference type="Pfam" id="PF05193">
    <property type="entry name" value="Peptidase_M16_C"/>
    <property type="match status" value="1"/>
</dbReference>
<evidence type="ECO:0000256" key="1">
    <source>
        <dbReference type="ARBA" id="ARBA00007261"/>
    </source>
</evidence>
<feature type="domain" description="Peptidase M16 N-terminal" evidence="7">
    <location>
        <begin position="50"/>
        <end position="175"/>
    </location>
</feature>
<dbReference type="AlphaFoldDB" id="A0ABD1B5I2"/>
<keyword evidence="2" id="KW-0645">Protease</keyword>
<evidence type="ECO:0000256" key="6">
    <source>
        <dbReference type="ARBA" id="ARBA00023049"/>
    </source>
</evidence>
<dbReference type="InterPro" id="IPR011765">
    <property type="entry name" value="Pept_M16_N"/>
</dbReference>
<dbReference type="GO" id="GO:0008237">
    <property type="term" value="F:metallopeptidase activity"/>
    <property type="evidence" value="ECO:0007669"/>
    <property type="project" value="UniProtKB-KW"/>
</dbReference>
<dbReference type="Gene3D" id="3.30.830.10">
    <property type="entry name" value="Metalloenzyme, LuxS/M16 peptidase-like"/>
    <property type="match status" value="3"/>
</dbReference>
<organism evidence="10 11">
    <name type="scientific">Cardamine amara subsp. amara</name>
    <dbReference type="NCBI Taxonomy" id="228776"/>
    <lineage>
        <taxon>Eukaryota</taxon>
        <taxon>Viridiplantae</taxon>
        <taxon>Streptophyta</taxon>
        <taxon>Embryophyta</taxon>
        <taxon>Tracheophyta</taxon>
        <taxon>Spermatophyta</taxon>
        <taxon>Magnoliopsida</taxon>
        <taxon>eudicotyledons</taxon>
        <taxon>Gunneridae</taxon>
        <taxon>Pentapetalae</taxon>
        <taxon>rosids</taxon>
        <taxon>malvids</taxon>
        <taxon>Brassicales</taxon>
        <taxon>Brassicaceae</taxon>
        <taxon>Cardamineae</taxon>
        <taxon>Cardamine</taxon>
    </lineage>
</organism>
<dbReference type="PANTHER" id="PTHR43690:SF28">
    <property type="entry name" value="PEPTIDASE M16 N-TERMINAL DOMAIN-CONTAINING PROTEIN"/>
    <property type="match status" value="1"/>
</dbReference>
<keyword evidence="3" id="KW-0479">Metal-binding</keyword>
<dbReference type="EMBL" id="JBANAX010000325">
    <property type="protein sequence ID" value="KAL1214054.1"/>
    <property type="molecule type" value="Genomic_DNA"/>
</dbReference>
<evidence type="ECO:0000256" key="2">
    <source>
        <dbReference type="ARBA" id="ARBA00022670"/>
    </source>
</evidence>
<evidence type="ECO:0000256" key="3">
    <source>
        <dbReference type="ARBA" id="ARBA00022723"/>
    </source>
</evidence>
<dbReference type="InterPro" id="IPR032632">
    <property type="entry name" value="Peptidase_M16_M"/>
</dbReference>
<evidence type="ECO:0000313" key="11">
    <source>
        <dbReference type="Proteomes" id="UP001558713"/>
    </source>
</evidence>
<dbReference type="InterPro" id="IPR011249">
    <property type="entry name" value="Metalloenz_LuxS/M16"/>
</dbReference>
<dbReference type="GO" id="GO:0046872">
    <property type="term" value="F:metal ion binding"/>
    <property type="evidence" value="ECO:0007669"/>
    <property type="project" value="UniProtKB-KW"/>
</dbReference>
<sequence>MGWKRNRQHGEFLPKKKRKIRSLGREELIICPPSSKKKYKAVQLKNGLRALLVSDPDVTVAAVSMSIRVGYFLDPPEAQGLCHLLGSSAYPGKNDFLDYLTLHGGNSNAETLIDYSRFYMHVDPDFLKGALKRFSEMFISPLLELESIEKEILGVDSEFETRNTVDRNRHEQLKSHTSGNGQPYQRFGSGNKKSLCNVTIVDLQKLMKKFFDQHYHGSAMKLCILGGESLSELESWIKKYFCGVKESSEPITTVFNLPKPIWDASTLYISEGVEGRNVLMLSWMIPPLTETCYLEKPELYPLILLDKASKGSVYAILGDKGWVTGLDVRFEGHSSYRSGDRLFSLFLSLTALGLEKKYEVIRYTYQYISLLRKIEPQKWVFDQYWKNRRTKFNCLEIDACTFVENLSVNMLKYPMKHVLSGDYVHQKWNPKSIKDIMKVFAPENMRIDLIHKSFKASDFETEPWYDIRFIEEQIPQKFIDEWRNISEIDSSMHFPPKNWFMQTASKPRDCISEDEDKIPKILVDKSFLKVWHQREQAGSAHAYFCIYVNGDSHTVENQLMMHLFARLQRDELNDLLWEGNEANLSNSFTL</sequence>
<evidence type="ECO:0000256" key="5">
    <source>
        <dbReference type="ARBA" id="ARBA00022833"/>
    </source>
</evidence>
<evidence type="ECO:0000256" key="4">
    <source>
        <dbReference type="ARBA" id="ARBA00022801"/>
    </source>
</evidence>
<reference evidence="10 11" key="1">
    <citation type="submission" date="2024-04" db="EMBL/GenBank/DDBJ databases">
        <title>Genome assembly C_amara_ONT_v2.</title>
        <authorList>
            <person name="Yant L."/>
            <person name="Moore C."/>
            <person name="Slenker M."/>
        </authorList>
    </citation>
    <scope>NUCLEOTIDE SEQUENCE [LARGE SCALE GENOMIC DNA]</scope>
    <source>
        <tissue evidence="10">Leaf</tissue>
    </source>
</reference>
<comment type="similarity">
    <text evidence="1">Belongs to the peptidase M16 family.</text>
</comment>
<evidence type="ECO:0000313" key="10">
    <source>
        <dbReference type="EMBL" id="KAL1214054.1"/>
    </source>
</evidence>
<keyword evidence="5" id="KW-0862">Zinc</keyword>
<evidence type="ECO:0000259" key="9">
    <source>
        <dbReference type="Pfam" id="PF16187"/>
    </source>
</evidence>
<dbReference type="Pfam" id="PF00675">
    <property type="entry name" value="Peptidase_M16"/>
    <property type="match status" value="1"/>
</dbReference>
<feature type="domain" description="Peptidase M16 C-terminal" evidence="8">
    <location>
        <begin position="207"/>
        <end position="384"/>
    </location>
</feature>
<dbReference type="SUPFAM" id="SSF63411">
    <property type="entry name" value="LuxS/MPP-like metallohydrolase"/>
    <property type="match status" value="3"/>
</dbReference>
<comment type="caution">
    <text evidence="10">The sequence shown here is derived from an EMBL/GenBank/DDBJ whole genome shotgun (WGS) entry which is preliminary data.</text>
</comment>
<protein>
    <submittedName>
        <fullName evidence="10">Nardilysin-like</fullName>
    </submittedName>
</protein>
<keyword evidence="6" id="KW-0482">Metalloprotease</keyword>
<keyword evidence="4" id="KW-0378">Hydrolase</keyword>
<dbReference type="InterPro" id="IPR050626">
    <property type="entry name" value="Peptidase_M16"/>
</dbReference>
<evidence type="ECO:0000259" key="8">
    <source>
        <dbReference type="Pfam" id="PF05193"/>
    </source>
</evidence>
<dbReference type="PANTHER" id="PTHR43690">
    <property type="entry name" value="NARDILYSIN"/>
    <property type="match status" value="1"/>
</dbReference>
<gene>
    <name evidence="10" type="ORF">V5N11_007413</name>
</gene>
<evidence type="ECO:0000259" key="7">
    <source>
        <dbReference type="Pfam" id="PF00675"/>
    </source>
</evidence>
<dbReference type="GO" id="GO:0006508">
    <property type="term" value="P:proteolysis"/>
    <property type="evidence" value="ECO:0007669"/>
    <property type="project" value="UniProtKB-KW"/>
</dbReference>
<feature type="domain" description="Peptidase M16 middle/third" evidence="9">
    <location>
        <begin position="398"/>
        <end position="588"/>
    </location>
</feature>
<name>A0ABD1B5I2_CARAN</name>
<dbReference type="InterPro" id="IPR007863">
    <property type="entry name" value="Peptidase_M16_C"/>
</dbReference>
<dbReference type="Pfam" id="PF16187">
    <property type="entry name" value="Peptidase_M16_M"/>
    <property type="match status" value="1"/>
</dbReference>
<proteinExistence type="inferred from homology"/>
<accession>A0ABD1B5I2</accession>
<dbReference type="Proteomes" id="UP001558713">
    <property type="component" value="Unassembled WGS sequence"/>
</dbReference>